<evidence type="ECO:0000256" key="1">
    <source>
        <dbReference type="SAM" id="MobiDB-lite"/>
    </source>
</evidence>
<evidence type="ECO:0000313" key="3">
    <source>
        <dbReference type="Proteomes" id="UP000829196"/>
    </source>
</evidence>
<organism evidence="2 3">
    <name type="scientific">Dendrobium nobile</name>
    <name type="common">Orchid</name>
    <dbReference type="NCBI Taxonomy" id="94219"/>
    <lineage>
        <taxon>Eukaryota</taxon>
        <taxon>Viridiplantae</taxon>
        <taxon>Streptophyta</taxon>
        <taxon>Embryophyta</taxon>
        <taxon>Tracheophyta</taxon>
        <taxon>Spermatophyta</taxon>
        <taxon>Magnoliopsida</taxon>
        <taxon>Liliopsida</taxon>
        <taxon>Asparagales</taxon>
        <taxon>Orchidaceae</taxon>
        <taxon>Epidendroideae</taxon>
        <taxon>Malaxideae</taxon>
        <taxon>Dendrobiinae</taxon>
        <taxon>Dendrobium</taxon>
    </lineage>
</organism>
<keyword evidence="3" id="KW-1185">Reference proteome</keyword>
<name>A0A8T3BNA4_DENNO</name>
<dbReference type="Proteomes" id="UP000829196">
    <property type="component" value="Unassembled WGS sequence"/>
</dbReference>
<proteinExistence type="predicted"/>
<reference evidence="2" key="1">
    <citation type="journal article" date="2022" name="Front. Genet.">
        <title>Chromosome-Scale Assembly of the Dendrobium nobile Genome Provides Insights Into the Molecular Mechanism of the Biosynthesis of the Medicinal Active Ingredient of Dendrobium.</title>
        <authorList>
            <person name="Xu Q."/>
            <person name="Niu S.-C."/>
            <person name="Li K.-L."/>
            <person name="Zheng P.-J."/>
            <person name="Zhang X.-J."/>
            <person name="Jia Y."/>
            <person name="Liu Y."/>
            <person name="Niu Y.-X."/>
            <person name="Yu L.-H."/>
            <person name="Chen D.-F."/>
            <person name="Zhang G.-Q."/>
        </authorList>
    </citation>
    <scope>NUCLEOTIDE SEQUENCE</scope>
    <source>
        <tissue evidence="2">Leaf</tissue>
    </source>
</reference>
<feature type="region of interest" description="Disordered" evidence="1">
    <location>
        <begin position="29"/>
        <end position="53"/>
    </location>
</feature>
<dbReference type="EMBL" id="JAGYWB010000006">
    <property type="protein sequence ID" value="KAI0518755.1"/>
    <property type="molecule type" value="Genomic_DNA"/>
</dbReference>
<dbReference type="AlphaFoldDB" id="A0A8T3BNA4"/>
<accession>A0A8T3BNA4</accession>
<evidence type="ECO:0000313" key="2">
    <source>
        <dbReference type="EMBL" id="KAI0518755.1"/>
    </source>
</evidence>
<gene>
    <name evidence="2" type="ORF">KFK09_006191</name>
</gene>
<comment type="caution">
    <text evidence="2">The sequence shown here is derived from an EMBL/GenBank/DDBJ whole genome shotgun (WGS) entry which is preliminary data.</text>
</comment>
<sequence>MKPKTIKQTVNLKIKIHITELIKQLSKRKRRREQMKREKEEIEPCANITVNSK</sequence>
<protein>
    <submittedName>
        <fullName evidence="2">Uncharacterized protein</fullName>
    </submittedName>
</protein>